<dbReference type="PROSITE" id="PS50090">
    <property type="entry name" value="MYB_LIKE"/>
    <property type="match status" value="1"/>
</dbReference>
<dbReference type="GO" id="GO:0003677">
    <property type="term" value="F:DNA binding"/>
    <property type="evidence" value="ECO:0007669"/>
    <property type="project" value="UniProtKB-KW"/>
</dbReference>
<dbReference type="CDD" id="cd12203">
    <property type="entry name" value="GT1"/>
    <property type="match status" value="1"/>
</dbReference>
<dbReference type="GO" id="GO:0005634">
    <property type="term" value="C:nucleus"/>
    <property type="evidence" value="ECO:0007669"/>
    <property type="project" value="UniProtKB-SubCell"/>
</dbReference>
<protein>
    <submittedName>
        <fullName evidence="9">Trihelix transcription factor PTL</fullName>
    </submittedName>
</protein>
<evidence type="ECO:0000256" key="3">
    <source>
        <dbReference type="ARBA" id="ARBA00023125"/>
    </source>
</evidence>
<keyword evidence="5" id="KW-0539">Nucleus</keyword>
<evidence type="ECO:0000256" key="1">
    <source>
        <dbReference type="ARBA" id="ARBA00004123"/>
    </source>
</evidence>
<dbReference type="RefSeq" id="XP_015951617.1">
    <property type="nucleotide sequence ID" value="XM_016096131.3"/>
</dbReference>
<keyword evidence="3" id="KW-0238">DNA-binding</keyword>
<dbReference type="KEGG" id="adu:107476330"/>
<evidence type="ECO:0000256" key="6">
    <source>
        <dbReference type="SAM" id="MobiDB-lite"/>
    </source>
</evidence>
<dbReference type="PANTHER" id="PTHR21654:SF60">
    <property type="entry name" value="TRIHELIX TRANSCRIPTION FACTOR PTL"/>
    <property type="match status" value="1"/>
</dbReference>
<comment type="subcellular location">
    <subcellularLocation>
        <location evidence="1">Nucleus</location>
    </subcellularLocation>
</comment>
<dbReference type="AlphaFoldDB" id="A0A6P4CHH4"/>
<dbReference type="GeneID" id="107476330"/>
<dbReference type="Pfam" id="PF13837">
    <property type="entry name" value="Myb_DNA-bind_4"/>
    <property type="match status" value="1"/>
</dbReference>
<evidence type="ECO:0000256" key="5">
    <source>
        <dbReference type="ARBA" id="ARBA00023242"/>
    </source>
</evidence>
<keyword evidence="4" id="KW-0804">Transcription</keyword>
<reference evidence="8" key="1">
    <citation type="journal article" date="2016" name="Nat. Genet.">
        <title>The genome sequences of Arachis duranensis and Arachis ipaensis, the diploid ancestors of cultivated peanut.</title>
        <authorList>
            <person name="Bertioli D.J."/>
            <person name="Cannon S.B."/>
            <person name="Froenicke L."/>
            <person name="Huang G."/>
            <person name="Farmer A.D."/>
            <person name="Cannon E.K."/>
            <person name="Liu X."/>
            <person name="Gao D."/>
            <person name="Clevenger J."/>
            <person name="Dash S."/>
            <person name="Ren L."/>
            <person name="Moretzsohn M.C."/>
            <person name="Shirasawa K."/>
            <person name="Huang W."/>
            <person name="Vidigal B."/>
            <person name="Abernathy B."/>
            <person name="Chu Y."/>
            <person name="Niederhuth C.E."/>
            <person name="Umale P."/>
            <person name="Araujo A.C."/>
            <person name="Kozik A."/>
            <person name="Kim K.D."/>
            <person name="Burow M.D."/>
            <person name="Varshney R.K."/>
            <person name="Wang X."/>
            <person name="Zhang X."/>
            <person name="Barkley N."/>
            <person name="Guimaraes P.M."/>
            <person name="Isobe S."/>
            <person name="Guo B."/>
            <person name="Liao B."/>
            <person name="Stalker H.T."/>
            <person name="Schmitz R.J."/>
            <person name="Scheffler B.E."/>
            <person name="Leal-Bertioli S.C."/>
            <person name="Xun X."/>
            <person name="Jackson S.A."/>
            <person name="Michelmore R."/>
            <person name="Ozias-Akins P."/>
        </authorList>
    </citation>
    <scope>NUCLEOTIDE SEQUENCE [LARGE SCALE GENOMIC DNA]</scope>
    <source>
        <strain evidence="8">cv. V14167</strain>
    </source>
</reference>
<keyword evidence="8" id="KW-1185">Reference proteome</keyword>
<feature type="region of interest" description="Disordered" evidence="6">
    <location>
        <begin position="247"/>
        <end position="270"/>
    </location>
</feature>
<feature type="region of interest" description="Disordered" evidence="6">
    <location>
        <begin position="28"/>
        <end position="61"/>
    </location>
</feature>
<dbReference type="InterPro" id="IPR001005">
    <property type="entry name" value="SANT/Myb"/>
</dbReference>
<dbReference type="PANTHER" id="PTHR21654">
    <property type="entry name" value="FI21293P1"/>
    <property type="match status" value="1"/>
</dbReference>
<sequence length="305" mass="35716">MEMEDHHHQLHHQQNHHYGCLTDLLMNNAPMHQSQPPQPPITLGGATSHHQQHHHRNLPPLPETTMTMFEMMGAPRGVVMNSELASTTRGSGVGGCMGGDASSNNGRWPRQETLTLLEIRSKLHPKFKDANHKGPLWEQVSRIMLEEHGYQRSGKKCREKFENLYKYYKKTKEGKAARQDGKHYRFFRQLEALFGDNNNNSNNFVTNNNLINLQTNQDKFHNHHYSHHHHNNNYNNNSVSLITNSTSEFDTSSSETDDDHESRKRKRRRWKMKMKMKEFIDSQMSKLVKKQEEWLEKLVKTFIIE</sequence>
<dbReference type="GO" id="GO:0006355">
    <property type="term" value="P:regulation of DNA-templated transcription"/>
    <property type="evidence" value="ECO:0007669"/>
    <property type="project" value="UniProtKB-ARBA"/>
</dbReference>
<dbReference type="FunFam" id="1.10.10.60:FF:000342">
    <property type="entry name" value="trihelix transcription factor PTL-like"/>
    <property type="match status" value="1"/>
</dbReference>
<name>A0A6P4CHH4_ARADU</name>
<evidence type="ECO:0000256" key="4">
    <source>
        <dbReference type="ARBA" id="ARBA00023163"/>
    </source>
</evidence>
<reference evidence="9" key="2">
    <citation type="submission" date="2025-08" db="UniProtKB">
        <authorList>
            <consortium name="RefSeq"/>
        </authorList>
    </citation>
    <scope>IDENTIFICATION</scope>
    <source>
        <tissue evidence="9">Whole plant</tissue>
    </source>
</reference>
<feature type="region of interest" description="Disordered" evidence="6">
    <location>
        <begin position="89"/>
        <end position="108"/>
    </location>
</feature>
<proteinExistence type="predicted"/>
<keyword evidence="2" id="KW-0805">Transcription regulation</keyword>
<feature type="domain" description="Myb-like" evidence="7">
    <location>
        <begin position="100"/>
        <end position="165"/>
    </location>
</feature>
<dbReference type="OrthoDB" id="1919525at2759"/>
<evidence type="ECO:0000313" key="8">
    <source>
        <dbReference type="Proteomes" id="UP000515211"/>
    </source>
</evidence>
<accession>A0A6P4CHH4</accession>
<dbReference type="Gene3D" id="1.10.10.60">
    <property type="entry name" value="Homeodomain-like"/>
    <property type="match status" value="1"/>
</dbReference>
<dbReference type="InterPro" id="IPR044822">
    <property type="entry name" value="Myb_DNA-bind_4"/>
</dbReference>
<evidence type="ECO:0000259" key="7">
    <source>
        <dbReference type="PROSITE" id="PS50090"/>
    </source>
</evidence>
<organism evidence="8 9">
    <name type="scientific">Arachis duranensis</name>
    <name type="common">Wild peanut</name>
    <dbReference type="NCBI Taxonomy" id="130453"/>
    <lineage>
        <taxon>Eukaryota</taxon>
        <taxon>Viridiplantae</taxon>
        <taxon>Streptophyta</taxon>
        <taxon>Embryophyta</taxon>
        <taxon>Tracheophyta</taxon>
        <taxon>Spermatophyta</taxon>
        <taxon>Magnoliopsida</taxon>
        <taxon>eudicotyledons</taxon>
        <taxon>Gunneridae</taxon>
        <taxon>Pentapetalae</taxon>
        <taxon>rosids</taxon>
        <taxon>fabids</taxon>
        <taxon>Fabales</taxon>
        <taxon>Fabaceae</taxon>
        <taxon>Papilionoideae</taxon>
        <taxon>50 kb inversion clade</taxon>
        <taxon>dalbergioids sensu lato</taxon>
        <taxon>Dalbergieae</taxon>
        <taxon>Pterocarpus clade</taxon>
        <taxon>Arachis</taxon>
    </lineage>
</organism>
<evidence type="ECO:0000313" key="9">
    <source>
        <dbReference type="RefSeq" id="XP_015951617.1"/>
    </source>
</evidence>
<gene>
    <name evidence="9" type="primary">LOC107476330</name>
</gene>
<evidence type="ECO:0000256" key="2">
    <source>
        <dbReference type="ARBA" id="ARBA00023015"/>
    </source>
</evidence>
<dbReference type="Proteomes" id="UP000515211">
    <property type="component" value="Chromosome 2"/>
</dbReference>